<protein>
    <recommendedName>
        <fullName evidence="4 5">Tyrosinase copper-binding domain-containing protein</fullName>
    </recommendedName>
</protein>
<keyword evidence="1" id="KW-0479">Metal-binding</keyword>
<gene>
    <name evidence="6" type="ORF">MFIFM68171_08057</name>
</gene>
<comment type="caution">
    <text evidence="6">The sequence shown here is derived from an EMBL/GenBank/DDBJ whole genome shotgun (WGS) entry which is preliminary data.</text>
</comment>
<sequence length="380" mass="41837">MKLFSLSISLAVALGVHAFNIPQFEQFAIDSGLALAGLNGIALLNSATKFRGSCNPGNVKVRREWRTLSKAQRRNYIAAVKCLASSPSILEPGQAAGAHTLFDDFVFVHMAQTPFIHYTGNFLIWHRYFVDTYEKRLQACGYNGALPYWEWGHDVNSPRDSPVFDGSDTSLGGDGEFVPHPGQEILLIGATEPIVLAPGTGGGCVYEGPFANFTVRLGPITQPNPTADNPRCLKRDLNPDPAKRFTTFRNTTELILQSPTIELFRTTMEGDPRYTTASLGVHGGGHFTIAGDPGSDPFISPGDPAFYLHHAQIDRVYWIWQMLDFENRQGVFGTNTIMDFPPSPNTTVEDNVDLSPLRGPVKIKDLMNTVDGTHLCYVYL</sequence>
<dbReference type="InterPro" id="IPR008922">
    <property type="entry name" value="Di-copper_centre_dom_sf"/>
</dbReference>
<dbReference type="EMBL" id="BAAFSV010000004">
    <property type="protein sequence ID" value="GAB1317847.1"/>
    <property type="molecule type" value="Genomic_DNA"/>
</dbReference>
<evidence type="ECO:0000259" key="4">
    <source>
        <dbReference type="PROSITE" id="PS00497"/>
    </source>
</evidence>
<keyword evidence="2" id="KW-0560">Oxidoreductase</keyword>
<dbReference type="Proteomes" id="UP001628179">
    <property type="component" value="Unassembled WGS sequence"/>
</dbReference>
<evidence type="ECO:0000313" key="7">
    <source>
        <dbReference type="Proteomes" id="UP001628179"/>
    </source>
</evidence>
<evidence type="ECO:0000259" key="5">
    <source>
        <dbReference type="PROSITE" id="PS00498"/>
    </source>
</evidence>
<accession>A0ABQ0GJE1</accession>
<feature type="domain" description="Tyrosinase copper-binding" evidence="4">
    <location>
        <begin position="117"/>
        <end position="134"/>
    </location>
</feature>
<evidence type="ECO:0000256" key="1">
    <source>
        <dbReference type="ARBA" id="ARBA00022723"/>
    </source>
</evidence>
<keyword evidence="3" id="KW-0732">Signal</keyword>
<dbReference type="SUPFAM" id="SSF48056">
    <property type="entry name" value="Di-copper centre-containing domain"/>
    <property type="match status" value="1"/>
</dbReference>
<reference evidence="6 7" key="1">
    <citation type="submission" date="2024-09" db="EMBL/GenBank/DDBJ databases">
        <title>Itraconazole resistance in Madurella fahalii resulting from another homologue of gene encoding cytochrome P450 14-alpha sterol demethylase (CYP51).</title>
        <authorList>
            <person name="Yoshioka I."/>
            <person name="Fahal A.H."/>
            <person name="Kaneko S."/>
            <person name="Yaguchi T."/>
        </authorList>
    </citation>
    <scope>NUCLEOTIDE SEQUENCE [LARGE SCALE GENOMIC DNA]</scope>
    <source>
        <strain evidence="6 7">IFM 68171</strain>
    </source>
</reference>
<dbReference type="InterPro" id="IPR050316">
    <property type="entry name" value="Tyrosinase/Hemocyanin"/>
</dbReference>
<evidence type="ECO:0000313" key="6">
    <source>
        <dbReference type="EMBL" id="GAB1317847.1"/>
    </source>
</evidence>
<dbReference type="PRINTS" id="PR00092">
    <property type="entry name" value="TYROSINASE"/>
</dbReference>
<feature type="chain" id="PRO_5046812851" description="Tyrosinase copper-binding domain-containing protein" evidence="3">
    <location>
        <begin position="19"/>
        <end position="380"/>
    </location>
</feature>
<feature type="domain" description="Tyrosinase copper-binding" evidence="5">
    <location>
        <begin position="303"/>
        <end position="314"/>
    </location>
</feature>
<dbReference type="Pfam" id="PF00264">
    <property type="entry name" value="Tyrosinase"/>
    <property type="match status" value="1"/>
</dbReference>
<dbReference type="PROSITE" id="PS00497">
    <property type="entry name" value="TYROSINASE_1"/>
    <property type="match status" value="1"/>
</dbReference>
<evidence type="ECO:0000256" key="3">
    <source>
        <dbReference type="SAM" id="SignalP"/>
    </source>
</evidence>
<dbReference type="PROSITE" id="PS00498">
    <property type="entry name" value="TYROSINASE_2"/>
    <property type="match status" value="1"/>
</dbReference>
<dbReference type="GeneID" id="98178800"/>
<dbReference type="PANTHER" id="PTHR11474">
    <property type="entry name" value="TYROSINASE FAMILY MEMBER"/>
    <property type="match status" value="1"/>
</dbReference>
<organism evidence="6 7">
    <name type="scientific">Madurella fahalii</name>
    <dbReference type="NCBI Taxonomy" id="1157608"/>
    <lineage>
        <taxon>Eukaryota</taxon>
        <taxon>Fungi</taxon>
        <taxon>Dikarya</taxon>
        <taxon>Ascomycota</taxon>
        <taxon>Pezizomycotina</taxon>
        <taxon>Sordariomycetes</taxon>
        <taxon>Sordariomycetidae</taxon>
        <taxon>Sordariales</taxon>
        <taxon>Sordariales incertae sedis</taxon>
        <taxon>Madurella</taxon>
    </lineage>
</organism>
<proteinExistence type="predicted"/>
<dbReference type="PANTHER" id="PTHR11474:SF125">
    <property type="entry name" value="N-ACETYL-6-HYDROXYTRYPTOPHAN OXIDASE IVOB-RELATED"/>
    <property type="match status" value="1"/>
</dbReference>
<dbReference type="Gene3D" id="1.10.1280.10">
    <property type="entry name" value="Di-copper center containing domain from catechol oxidase"/>
    <property type="match status" value="1"/>
</dbReference>
<name>A0ABQ0GJE1_9PEZI</name>
<keyword evidence="7" id="KW-1185">Reference proteome</keyword>
<dbReference type="RefSeq" id="XP_070919578.1">
    <property type="nucleotide sequence ID" value="XM_071063477.1"/>
</dbReference>
<evidence type="ECO:0000256" key="2">
    <source>
        <dbReference type="ARBA" id="ARBA00023002"/>
    </source>
</evidence>
<feature type="signal peptide" evidence="3">
    <location>
        <begin position="1"/>
        <end position="18"/>
    </location>
</feature>
<dbReference type="InterPro" id="IPR002227">
    <property type="entry name" value="Tyrosinase_Cu-bd"/>
</dbReference>